<evidence type="ECO:0000256" key="1">
    <source>
        <dbReference type="SAM" id="Phobius"/>
    </source>
</evidence>
<keyword evidence="1" id="KW-1133">Transmembrane helix</keyword>
<dbReference type="EMBL" id="MT142856">
    <property type="protein sequence ID" value="QJA89610.1"/>
    <property type="molecule type" value="Genomic_DNA"/>
</dbReference>
<organism evidence="2">
    <name type="scientific">viral metagenome</name>
    <dbReference type="NCBI Taxonomy" id="1070528"/>
    <lineage>
        <taxon>unclassified sequences</taxon>
        <taxon>metagenomes</taxon>
        <taxon>organismal metagenomes</taxon>
    </lineage>
</organism>
<feature type="transmembrane region" description="Helical" evidence="1">
    <location>
        <begin position="34"/>
        <end position="54"/>
    </location>
</feature>
<dbReference type="AlphaFoldDB" id="A0A6M3L4U5"/>
<protein>
    <submittedName>
        <fullName evidence="2">Uncharacterized protein</fullName>
    </submittedName>
</protein>
<keyword evidence="1" id="KW-0472">Membrane</keyword>
<keyword evidence="1" id="KW-0812">Transmembrane</keyword>
<feature type="transmembrane region" description="Helical" evidence="1">
    <location>
        <begin position="7"/>
        <end position="28"/>
    </location>
</feature>
<gene>
    <name evidence="2" type="ORF">MM415B02525_0012</name>
</gene>
<accession>A0A6M3L4U5</accession>
<evidence type="ECO:0000313" key="2">
    <source>
        <dbReference type="EMBL" id="QJA89610.1"/>
    </source>
</evidence>
<sequence>MKAASVMLIVSSFNSFIVAALGMVMMLGNYIEPNWAIGVGMFILGMVGLVVFYVTMVGNMRSARAIKLEVKK</sequence>
<name>A0A6M3L4U5_9ZZZZ</name>
<proteinExistence type="predicted"/>
<reference evidence="2" key="1">
    <citation type="submission" date="2020-03" db="EMBL/GenBank/DDBJ databases">
        <title>The deep terrestrial virosphere.</title>
        <authorList>
            <person name="Holmfeldt K."/>
            <person name="Nilsson E."/>
            <person name="Simone D."/>
            <person name="Lopez-Fernandez M."/>
            <person name="Wu X."/>
            <person name="de Brujin I."/>
            <person name="Lundin D."/>
            <person name="Andersson A."/>
            <person name="Bertilsson S."/>
            <person name="Dopson M."/>
        </authorList>
    </citation>
    <scope>NUCLEOTIDE SEQUENCE</scope>
    <source>
        <strain evidence="2">MM415B02525</strain>
    </source>
</reference>